<reference evidence="6" key="1">
    <citation type="submission" date="2016-05" db="EMBL/GenBank/DDBJ databases">
        <title>Comparative genomics of biotechnologically important yeasts.</title>
        <authorList>
            <consortium name="DOE Joint Genome Institute"/>
            <person name="Riley R."/>
            <person name="Haridas S."/>
            <person name="Wolfe K.H."/>
            <person name="Lopes M.R."/>
            <person name="Hittinger C.T."/>
            <person name="Goker M."/>
            <person name="Salamov A."/>
            <person name="Wisecaver J."/>
            <person name="Long T.M."/>
            <person name="Aerts A.L."/>
            <person name="Barry K."/>
            <person name="Choi C."/>
            <person name="Clum A."/>
            <person name="Coughlan A.Y."/>
            <person name="Deshpande S."/>
            <person name="Douglass A.P."/>
            <person name="Hanson S.J."/>
            <person name="Klenk H.-P."/>
            <person name="Labutti K."/>
            <person name="Lapidus A."/>
            <person name="Lindquist E."/>
            <person name="Lipzen A."/>
            <person name="Meier-Kolthoff J.P."/>
            <person name="Ohm R.A."/>
            <person name="Otillar R.P."/>
            <person name="Pangilinan J."/>
            <person name="Peng Y."/>
            <person name="Rokas A."/>
            <person name="Rosa C.A."/>
            <person name="Scheuner C."/>
            <person name="Sibirny A.A."/>
            <person name="Slot J.C."/>
            <person name="Stielow J.B."/>
            <person name="Sun H."/>
            <person name="Kurtzman C.P."/>
            <person name="Blackwell M."/>
            <person name="Grigoriev I.V."/>
            <person name="Jeffries T.W."/>
        </authorList>
    </citation>
    <scope>NUCLEOTIDE SEQUENCE [LARGE SCALE GENOMIC DNA]</scope>
    <source>
        <strain evidence="6">NRRL Y-2460</strain>
    </source>
</reference>
<dbReference type="PANTHER" id="PTHR13475">
    <property type="entry name" value="NEUGRIN"/>
    <property type="match status" value="1"/>
</dbReference>
<proteinExistence type="inferred from homology"/>
<keyword evidence="6" id="KW-1185">Reference proteome</keyword>
<gene>
    <name evidence="5" type="ORF">PACTADRAFT_49181</name>
</gene>
<dbReference type="Proteomes" id="UP000094236">
    <property type="component" value="Unassembled WGS sequence"/>
</dbReference>
<dbReference type="GO" id="GO:0005634">
    <property type="term" value="C:nucleus"/>
    <property type="evidence" value="ECO:0007669"/>
    <property type="project" value="TreeGrafter"/>
</dbReference>
<dbReference type="Pfam" id="PF06413">
    <property type="entry name" value="Neugrin"/>
    <property type="match status" value="1"/>
</dbReference>
<protein>
    <recommendedName>
        <fullName evidence="4">Required for respiratory growth protein 9, mitochondrial</fullName>
    </recommendedName>
</protein>
<evidence type="ECO:0000256" key="3">
    <source>
        <dbReference type="ARBA" id="ARBA00010895"/>
    </source>
</evidence>
<sequence length="241" mass="28711">MNRNNLVSWCRVCCCEFRFLRAGRSFHTNVIAKSQEEFLEDFCDDELIKSKKRVKNSWVLPKIVEDNEDQVKGKQVNGKFSVINHGTSVPKNWRSIESLPSWKRQKFALKEKFGSERWNPQKKLSREAQNMIRSLNKNYPNLKVEYFAEKFQMSPEAIRRILKSKWQPTEIEENSILMRWQKRGELQLKSKLVDKITKDYISEKEKNLQQLTNEQNDDGVKVVLDINEEKIKKKFLKNIKR</sequence>
<dbReference type="OrthoDB" id="5578174at2759"/>
<dbReference type="AlphaFoldDB" id="A0A1E4U0D7"/>
<evidence type="ECO:0000313" key="5">
    <source>
        <dbReference type="EMBL" id="ODV97460.1"/>
    </source>
</evidence>
<dbReference type="GO" id="GO:0005739">
    <property type="term" value="C:mitochondrion"/>
    <property type="evidence" value="ECO:0007669"/>
    <property type="project" value="UniProtKB-SubCell"/>
</dbReference>
<comment type="subcellular location">
    <subcellularLocation>
        <location evidence="2">Mitochondrion</location>
    </subcellularLocation>
</comment>
<evidence type="ECO:0000313" key="6">
    <source>
        <dbReference type="Proteomes" id="UP000094236"/>
    </source>
</evidence>
<dbReference type="PANTHER" id="PTHR13475:SF3">
    <property type="entry name" value="NEUGRIN"/>
    <property type="match status" value="1"/>
</dbReference>
<comment type="similarity">
    <text evidence="3">Belongs to the RRG9 family.</text>
</comment>
<accession>A0A1E4U0D7</accession>
<evidence type="ECO:0000256" key="2">
    <source>
        <dbReference type="ARBA" id="ARBA00004173"/>
    </source>
</evidence>
<name>A0A1E4U0D7_PACTA</name>
<organism evidence="5 6">
    <name type="scientific">Pachysolen tannophilus NRRL Y-2460</name>
    <dbReference type="NCBI Taxonomy" id="669874"/>
    <lineage>
        <taxon>Eukaryota</taxon>
        <taxon>Fungi</taxon>
        <taxon>Dikarya</taxon>
        <taxon>Ascomycota</taxon>
        <taxon>Saccharomycotina</taxon>
        <taxon>Pichiomycetes</taxon>
        <taxon>Pachysolenaceae</taxon>
        <taxon>Pachysolen</taxon>
    </lineage>
</organism>
<comment type="function">
    <text evidence="1">Required for respiratory activity and maintenance and expression of the mitochondrial genome.</text>
</comment>
<dbReference type="EMBL" id="KV454012">
    <property type="protein sequence ID" value="ODV97460.1"/>
    <property type="molecule type" value="Genomic_DNA"/>
</dbReference>
<evidence type="ECO:0000256" key="4">
    <source>
        <dbReference type="ARBA" id="ARBA00013566"/>
    </source>
</evidence>
<dbReference type="InterPro" id="IPR010487">
    <property type="entry name" value="NGRN/Rrg9"/>
</dbReference>
<evidence type="ECO:0000256" key="1">
    <source>
        <dbReference type="ARBA" id="ARBA00003548"/>
    </source>
</evidence>
<dbReference type="STRING" id="669874.A0A1E4U0D7"/>